<dbReference type="Proteomes" id="UP000004816">
    <property type="component" value="Unassembled WGS sequence"/>
</dbReference>
<reference evidence="1 2" key="1">
    <citation type="journal article" date="2011" name="Stand. Genomic Sci.">
        <title>High quality draft genome sequence of Segniliparus rugosus CDC 945(T)= (ATCC BAA-974(T)).</title>
        <authorList>
            <person name="Earl A.M."/>
            <person name="Desjardins C.A."/>
            <person name="Fitzgerald M.G."/>
            <person name="Arachchi H.M."/>
            <person name="Zeng Q."/>
            <person name="Mehta T."/>
            <person name="Griggs A."/>
            <person name="Birren B.W."/>
            <person name="Toney N.C."/>
            <person name="Carr J."/>
            <person name="Posey J."/>
            <person name="Butler W.R."/>
        </authorList>
    </citation>
    <scope>NUCLEOTIDE SEQUENCE [LARGE SCALE GENOMIC DNA]</scope>
    <source>
        <strain evidence="2">ATCC BAA-974 / DSM 45345 / CCUG 50838 / CIP 108380 / JCM 13579 / CDC 945</strain>
    </source>
</reference>
<sequence>MLSSALGEIPLAAVLIGGTARVVWLGGDPPRSGRVSRFVNRWR</sequence>
<dbReference type="EMBL" id="ACZI02000003">
    <property type="protein sequence ID" value="ERG69207.1"/>
    <property type="molecule type" value="Genomic_DNA"/>
</dbReference>
<dbReference type="AlphaFoldDB" id="U1M1E6"/>
<accession>U1M1E6</accession>
<comment type="caution">
    <text evidence="1">The sequence shown here is derived from an EMBL/GenBank/DDBJ whole genome shotgun (WGS) entry which is preliminary data.</text>
</comment>
<dbReference type="RefSeq" id="WP_021030815.1">
    <property type="nucleotide sequence ID" value="NZ_KI391954.1"/>
</dbReference>
<protein>
    <submittedName>
        <fullName evidence="1">Uncharacterized protein</fullName>
    </submittedName>
</protein>
<proteinExistence type="predicted"/>
<evidence type="ECO:0000313" key="1">
    <source>
        <dbReference type="EMBL" id="ERG69207.1"/>
    </source>
</evidence>
<keyword evidence="2" id="KW-1185">Reference proteome</keyword>
<organism evidence="1 2">
    <name type="scientific">Segniliparus rugosus (strain ATCC BAA-974 / DSM 45345 / CCUG 50838 / CIP 108380 / JCM 13579 / CDC 945)</name>
    <dbReference type="NCBI Taxonomy" id="679197"/>
    <lineage>
        <taxon>Bacteria</taxon>
        <taxon>Bacillati</taxon>
        <taxon>Actinomycetota</taxon>
        <taxon>Actinomycetes</taxon>
        <taxon>Mycobacteriales</taxon>
        <taxon>Segniliparaceae</taxon>
        <taxon>Segniliparus</taxon>
    </lineage>
</organism>
<name>U1M1E6_SEGRC</name>
<gene>
    <name evidence="1" type="ORF">HMPREF9336_04351</name>
</gene>
<evidence type="ECO:0000313" key="2">
    <source>
        <dbReference type="Proteomes" id="UP000004816"/>
    </source>
</evidence>
<dbReference type="HOGENOM" id="CLU_3239455_0_0_11"/>